<evidence type="ECO:0000256" key="4">
    <source>
        <dbReference type="ARBA" id="ARBA00023054"/>
    </source>
</evidence>
<dbReference type="InterPro" id="IPR036388">
    <property type="entry name" value="WH-like_DNA-bd_sf"/>
</dbReference>
<evidence type="ECO:0000313" key="12">
    <source>
        <dbReference type="Proteomes" id="UP001217089"/>
    </source>
</evidence>
<dbReference type="InterPro" id="IPR010776">
    <property type="entry name" value="Hop2_WH_dom"/>
</dbReference>
<evidence type="ECO:0000256" key="6">
    <source>
        <dbReference type="ARBA" id="ARBA00023242"/>
    </source>
</evidence>
<evidence type="ECO:0000259" key="10">
    <source>
        <dbReference type="Pfam" id="PF18517"/>
    </source>
</evidence>
<evidence type="ECO:0000313" key="11">
    <source>
        <dbReference type="EMBL" id="KAJ8297890.1"/>
    </source>
</evidence>
<dbReference type="PANTHER" id="PTHR15938">
    <property type="entry name" value="TBP-1 INTERACTING PROTEIN"/>
    <property type="match status" value="1"/>
</dbReference>
<dbReference type="InterPro" id="IPR040661">
    <property type="entry name" value="LZ3wCH"/>
</dbReference>
<name>A0ABQ9DYB7_TEGGR</name>
<organism evidence="11 12">
    <name type="scientific">Tegillarca granosa</name>
    <name type="common">Malaysian cockle</name>
    <name type="synonym">Anadara granosa</name>
    <dbReference type="NCBI Taxonomy" id="220873"/>
    <lineage>
        <taxon>Eukaryota</taxon>
        <taxon>Metazoa</taxon>
        <taxon>Spiralia</taxon>
        <taxon>Lophotrochozoa</taxon>
        <taxon>Mollusca</taxon>
        <taxon>Bivalvia</taxon>
        <taxon>Autobranchia</taxon>
        <taxon>Pteriomorphia</taxon>
        <taxon>Arcoida</taxon>
        <taxon>Arcoidea</taxon>
        <taxon>Arcidae</taxon>
        <taxon>Tegillarca</taxon>
    </lineage>
</organism>
<keyword evidence="5" id="KW-0233">DNA recombination</keyword>
<evidence type="ECO:0000259" key="9">
    <source>
        <dbReference type="Pfam" id="PF07106"/>
    </source>
</evidence>
<keyword evidence="6" id="KW-0539">Nucleus</keyword>
<evidence type="ECO:0000256" key="3">
    <source>
        <dbReference type="ARBA" id="ARBA00016093"/>
    </source>
</evidence>
<keyword evidence="12" id="KW-1185">Reference proteome</keyword>
<keyword evidence="4 8" id="KW-0175">Coiled coil</keyword>
<evidence type="ECO:0000256" key="7">
    <source>
        <dbReference type="ARBA" id="ARBA00023254"/>
    </source>
</evidence>
<evidence type="ECO:0000256" key="2">
    <source>
        <dbReference type="ARBA" id="ARBA00007922"/>
    </source>
</evidence>
<comment type="caution">
    <text evidence="11">The sequence shown here is derived from an EMBL/GenBank/DDBJ whole genome shotgun (WGS) entry which is preliminary data.</text>
</comment>
<proteinExistence type="inferred from homology"/>
<comment type="similarity">
    <text evidence="2">Belongs to the HOP2 family.</text>
</comment>
<evidence type="ECO:0000256" key="8">
    <source>
        <dbReference type="SAM" id="Coils"/>
    </source>
</evidence>
<dbReference type="Proteomes" id="UP001217089">
    <property type="component" value="Unassembled WGS sequence"/>
</dbReference>
<dbReference type="EMBL" id="JARBDR010000923">
    <property type="protein sequence ID" value="KAJ8297890.1"/>
    <property type="molecule type" value="Genomic_DNA"/>
</dbReference>
<evidence type="ECO:0000256" key="1">
    <source>
        <dbReference type="ARBA" id="ARBA00004123"/>
    </source>
</evidence>
<dbReference type="Pfam" id="PF07106">
    <property type="entry name" value="WHD_TBPIP"/>
    <property type="match status" value="1"/>
</dbReference>
<feature type="coiled-coil region" evidence="8">
    <location>
        <begin position="81"/>
        <end position="108"/>
    </location>
</feature>
<sequence>MSKGKDAQACKGVLDYLNRQNRPYSAIDIFNNLHKEYGKTAVEKACETLSEEGKISKKIYGKQKVFVALQSQFPDVDDTEMKEMDQKVAILSEQVQVKQEEVRKLEGEIKGFNSSISTEEAQKLTRELDHENQTLSLKIAKLKEGGNVISPQEKERVYSSRTKYVKEWRKRKRMGNDILGAILEGYPKTKKQLYEEIGVETDEDYNVAIPEI</sequence>
<feature type="domain" description="Leucine zipper with capping helix" evidence="10">
    <location>
        <begin position="149"/>
        <end position="205"/>
    </location>
</feature>
<dbReference type="Pfam" id="PF18517">
    <property type="entry name" value="LZ3wCH"/>
    <property type="match status" value="1"/>
</dbReference>
<evidence type="ECO:0000256" key="5">
    <source>
        <dbReference type="ARBA" id="ARBA00023172"/>
    </source>
</evidence>
<dbReference type="Gene3D" id="1.10.10.10">
    <property type="entry name" value="Winged helix-like DNA-binding domain superfamily/Winged helix DNA-binding domain"/>
    <property type="match status" value="1"/>
</dbReference>
<feature type="domain" description="Homologous-pairing protein 2 winged helix" evidence="9">
    <location>
        <begin position="9"/>
        <end position="68"/>
    </location>
</feature>
<gene>
    <name evidence="11" type="ORF">KUTeg_024421</name>
</gene>
<protein>
    <recommendedName>
        <fullName evidence="3">Homologous-pairing protein 2 homolog</fullName>
    </recommendedName>
</protein>
<reference evidence="11 12" key="1">
    <citation type="submission" date="2022-12" db="EMBL/GenBank/DDBJ databases">
        <title>Chromosome-level genome of Tegillarca granosa.</title>
        <authorList>
            <person name="Kim J."/>
        </authorList>
    </citation>
    <scope>NUCLEOTIDE SEQUENCE [LARGE SCALE GENOMIC DNA]</scope>
    <source>
        <strain evidence="11">Teg-2019</strain>
        <tissue evidence="11">Adductor muscle</tissue>
    </source>
</reference>
<dbReference type="PANTHER" id="PTHR15938:SF0">
    <property type="entry name" value="HOMOLOGOUS-PAIRING PROTEIN 2 HOMOLOG"/>
    <property type="match status" value="1"/>
</dbReference>
<accession>A0ABQ9DYB7</accession>
<comment type="subcellular location">
    <subcellularLocation>
        <location evidence="1">Nucleus</location>
    </subcellularLocation>
</comment>
<keyword evidence="7" id="KW-0469">Meiosis</keyword>